<evidence type="ECO:0000313" key="2">
    <source>
        <dbReference type="Proteomes" id="UP000031620"/>
    </source>
</evidence>
<gene>
    <name evidence="1" type="ORF">LOOC260_110050</name>
</gene>
<dbReference type="EMBL" id="AP014680">
    <property type="protein sequence ID" value="BAP85544.1"/>
    <property type="molecule type" value="Genomic_DNA"/>
</dbReference>
<dbReference type="Proteomes" id="UP000031620">
    <property type="component" value="Chromosome"/>
</dbReference>
<dbReference type="KEGG" id="lho:LOOC260_110050"/>
<dbReference type="HOGENOM" id="CLU_074053_2_0_9"/>
<dbReference type="RefSeq" id="WP_052467302.1">
    <property type="nucleotide sequence ID" value="NZ_AP014680.1"/>
</dbReference>
<evidence type="ECO:0000313" key="1">
    <source>
        <dbReference type="EMBL" id="BAP85544.1"/>
    </source>
</evidence>
<accession>A0A0A1GXC6</accession>
<organism evidence="1 2">
    <name type="scientific">Paucilactobacillus hokkaidonensis JCM 18461</name>
    <dbReference type="NCBI Taxonomy" id="1291742"/>
    <lineage>
        <taxon>Bacteria</taxon>
        <taxon>Bacillati</taxon>
        <taxon>Bacillota</taxon>
        <taxon>Bacilli</taxon>
        <taxon>Lactobacillales</taxon>
        <taxon>Lactobacillaceae</taxon>
        <taxon>Paucilactobacillus</taxon>
    </lineage>
</organism>
<protein>
    <recommendedName>
        <fullName evidence="3">AP2/ERF domain-containing protein</fullName>
    </recommendedName>
</protein>
<proteinExistence type="predicted"/>
<sequence length="149" mass="16674">MIKDLTGQKFGHLKAIKHDGYSDHKWLWLCQCDCGKQTKVTSSHLLSGHTTSCGHVQKDRNNSVAPGYEAKRVNGVATFLLSDKRKVRTDSSTGITGVKEHKKRDGSIDYEANITIASKRHYLGRFHTIQEAAKVRKDAENKLIPKQGD</sequence>
<evidence type="ECO:0008006" key="3">
    <source>
        <dbReference type="Google" id="ProtNLM"/>
    </source>
</evidence>
<dbReference type="STRING" id="1291742.LOOC260_110050"/>
<dbReference type="AlphaFoldDB" id="A0A0A1GXC6"/>
<reference evidence="1 2" key="1">
    <citation type="submission" date="2014-11" db="EMBL/GenBank/DDBJ databases">
        <title>Complete genome sequence and analysis of Lactobacillus hokkaidonensis LOOC260T.</title>
        <authorList>
            <person name="Tanizawa Y."/>
            <person name="Tohno M."/>
            <person name="Kaminuma E."/>
            <person name="Nakamura Y."/>
            <person name="Arita M."/>
        </authorList>
    </citation>
    <scope>NUCLEOTIDE SEQUENCE [LARGE SCALE GENOMIC DNA]</scope>
    <source>
        <strain evidence="1 2">LOOC260</strain>
    </source>
</reference>
<name>A0A0A1GXC6_9LACO</name>